<evidence type="ECO:0000259" key="4">
    <source>
        <dbReference type="Pfam" id="PF00135"/>
    </source>
</evidence>
<accession>A0A3R7Q9T1</accession>
<keyword evidence="1" id="KW-0325">Glycoprotein</keyword>
<evidence type="ECO:0000256" key="1">
    <source>
        <dbReference type="ARBA" id="ARBA00023180"/>
    </source>
</evidence>
<dbReference type="Proteomes" id="UP000283509">
    <property type="component" value="Unassembled WGS sequence"/>
</dbReference>
<comment type="caution">
    <text evidence="5">The sequence shown here is derived from an EMBL/GenBank/DDBJ whole genome shotgun (WGS) entry which is preliminary data.</text>
</comment>
<dbReference type="OrthoDB" id="6846267at2759"/>
<reference evidence="5 6" key="2">
    <citation type="submission" date="2019-01" db="EMBL/GenBank/DDBJ databases">
        <title>The decoding of complex shrimp genome reveals the adaptation for benthos swimmer, frequently molting mechanism and breeding impact on genome.</title>
        <authorList>
            <person name="Sun Y."/>
            <person name="Gao Y."/>
            <person name="Yu Y."/>
        </authorList>
    </citation>
    <scope>NUCLEOTIDE SEQUENCE [LARGE SCALE GENOMIC DNA]</scope>
    <source>
        <tissue evidence="5">Muscle</tissue>
    </source>
</reference>
<dbReference type="InterPro" id="IPR029058">
    <property type="entry name" value="AB_hydrolase_fold"/>
</dbReference>
<evidence type="ECO:0000256" key="3">
    <source>
        <dbReference type="SAM" id="SignalP"/>
    </source>
</evidence>
<keyword evidence="6" id="KW-1185">Reference proteome</keyword>
<reference evidence="5 6" key="1">
    <citation type="submission" date="2018-04" db="EMBL/GenBank/DDBJ databases">
        <authorList>
            <person name="Zhang X."/>
            <person name="Yuan J."/>
            <person name="Li F."/>
            <person name="Xiang J."/>
        </authorList>
    </citation>
    <scope>NUCLEOTIDE SEQUENCE [LARGE SCALE GENOMIC DNA]</scope>
    <source>
        <tissue evidence="5">Muscle</tissue>
    </source>
</reference>
<feature type="region of interest" description="Disordered" evidence="2">
    <location>
        <begin position="65"/>
        <end position="85"/>
    </location>
</feature>
<feature type="chain" id="PRO_5018784210" evidence="3">
    <location>
        <begin position="17"/>
        <end position="125"/>
    </location>
</feature>
<evidence type="ECO:0000313" key="6">
    <source>
        <dbReference type="Proteomes" id="UP000283509"/>
    </source>
</evidence>
<evidence type="ECO:0000313" key="5">
    <source>
        <dbReference type="EMBL" id="ROT72259.1"/>
    </source>
</evidence>
<feature type="domain" description="Carboxylesterase type B" evidence="4">
    <location>
        <begin position="30"/>
        <end position="115"/>
    </location>
</feature>
<feature type="signal peptide" evidence="3">
    <location>
        <begin position="1"/>
        <end position="16"/>
    </location>
</feature>
<dbReference type="SUPFAM" id="SSF53474">
    <property type="entry name" value="alpha/beta-Hydrolases"/>
    <property type="match status" value="1"/>
</dbReference>
<organism evidence="5 6">
    <name type="scientific">Penaeus vannamei</name>
    <name type="common">Whiteleg shrimp</name>
    <name type="synonym">Litopenaeus vannamei</name>
    <dbReference type="NCBI Taxonomy" id="6689"/>
    <lineage>
        <taxon>Eukaryota</taxon>
        <taxon>Metazoa</taxon>
        <taxon>Ecdysozoa</taxon>
        <taxon>Arthropoda</taxon>
        <taxon>Crustacea</taxon>
        <taxon>Multicrustacea</taxon>
        <taxon>Malacostraca</taxon>
        <taxon>Eumalacostraca</taxon>
        <taxon>Eucarida</taxon>
        <taxon>Decapoda</taxon>
        <taxon>Dendrobranchiata</taxon>
        <taxon>Penaeoidea</taxon>
        <taxon>Penaeidae</taxon>
        <taxon>Penaeus</taxon>
    </lineage>
</organism>
<protein>
    <submittedName>
        <fullName evidence="5">Putative esterase FE4-like</fullName>
    </submittedName>
</protein>
<dbReference type="InterPro" id="IPR002018">
    <property type="entry name" value="CarbesteraseB"/>
</dbReference>
<dbReference type="AlphaFoldDB" id="A0A3R7Q9T1"/>
<keyword evidence="3" id="KW-0732">Signal</keyword>
<dbReference type="Pfam" id="PF00135">
    <property type="entry name" value="COesterase"/>
    <property type="match status" value="1"/>
</dbReference>
<name>A0A3R7Q9T1_PENVA</name>
<dbReference type="EMBL" id="QCYY01002187">
    <property type="protein sequence ID" value="ROT72259.1"/>
    <property type="molecule type" value="Genomic_DNA"/>
</dbReference>
<sequence length="125" mass="12811">MRLVVVIAALSHSAAAAPEETPVAMKEAVEVHLQQGAILGSRSEAEEGRFFYSFKNIPLRAAAGRGAEVQGPPPGAPWEGTRSGSGAVPMCPQAIGGTVVYGQEDCLSLSVYTPRVSGFGGEGVG</sequence>
<gene>
    <name evidence="5" type="ORF">C7M84_009377</name>
</gene>
<evidence type="ECO:0000256" key="2">
    <source>
        <dbReference type="SAM" id="MobiDB-lite"/>
    </source>
</evidence>
<proteinExistence type="predicted"/>
<dbReference type="Gene3D" id="3.40.50.1820">
    <property type="entry name" value="alpha/beta hydrolase"/>
    <property type="match status" value="1"/>
</dbReference>